<sequence>MGHHLRCPRQHGCLSFPPPPSVMAAGRRRPGQWPGQHAHAGVPLRGLPTAAALDGTITLPRTPGSFGGTRRRDILVARDCAPRGR</sequence>
<keyword evidence="3" id="KW-1185">Reference proteome</keyword>
<proteinExistence type="predicted"/>
<dbReference type="Gramene" id="PUZ60880">
    <property type="protein sequence ID" value="PUZ60880"/>
    <property type="gene ID" value="GQ55_4G208100"/>
</dbReference>
<accession>A0A2T7DZ78</accession>
<organism evidence="2 3">
    <name type="scientific">Panicum hallii var. hallii</name>
    <dbReference type="NCBI Taxonomy" id="1504633"/>
    <lineage>
        <taxon>Eukaryota</taxon>
        <taxon>Viridiplantae</taxon>
        <taxon>Streptophyta</taxon>
        <taxon>Embryophyta</taxon>
        <taxon>Tracheophyta</taxon>
        <taxon>Spermatophyta</taxon>
        <taxon>Magnoliopsida</taxon>
        <taxon>Liliopsida</taxon>
        <taxon>Poales</taxon>
        <taxon>Poaceae</taxon>
        <taxon>PACMAD clade</taxon>
        <taxon>Panicoideae</taxon>
        <taxon>Panicodae</taxon>
        <taxon>Paniceae</taxon>
        <taxon>Panicinae</taxon>
        <taxon>Panicum</taxon>
        <taxon>Panicum sect. Panicum</taxon>
    </lineage>
</organism>
<evidence type="ECO:0000313" key="3">
    <source>
        <dbReference type="Proteomes" id="UP000244336"/>
    </source>
</evidence>
<feature type="region of interest" description="Disordered" evidence="1">
    <location>
        <begin position="1"/>
        <end position="42"/>
    </location>
</feature>
<gene>
    <name evidence="2" type="ORF">GQ55_4G208100</name>
</gene>
<dbReference type="EMBL" id="CM009752">
    <property type="protein sequence ID" value="PUZ60880.1"/>
    <property type="molecule type" value="Genomic_DNA"/>
</dbReference>
<dbReference type="AlphaFoldDB" id="A0A2T7DZ78"/>
<evidence type="ECO:0000256" key="1">
    <source>
        <dbReference type="SAM" id="MobiDB-lite"/>
    </source>
</evidence>
<name>A0A2T7DZ78_9POAL</name>
<dbReference type="Proteomes" id="UP000244336">
    <property type="component" value="Chromosome 4"/>
</dbReference>
<evidence type="ECO:0000313" key="2">
    <source>
        <dbReference type="EMBL" id="PUZ60880.1"/>
    </source>
</evidence>
<reference evidence="2 3" key="1">
    <citation type="submission" date="2018-04" db="EMBL/GenBank/DDBJ databases">
        <title>WGS assembly of Panicum hallii var. hallii HAL2.</title>
        <authorList>
            <person name="Lovell J."/>
            <person name="Jenkins J."/>
            <person name="Lowry D."/>
            <person name="Mamidi S."/>
            <person name="Sreedasyam A."/>
            <person name="Weng X."/>
            <person name="Barry K."/>
            <person name="Bonette J."/>
            <person name="Campitelli B."/>
            <person name="Daum C."/>
            <person name="Gordon S."/>
            <person name="Gould B."/>
            <person name="Lipzen A."/>
            <person name="MacQueen A."/>
            <person name="Palacio-Mejia J."/>
            <person name="Plott C."/>
            <person name="Shakirov E."/>
            <person name="Shu S."/>
            <person name="Yoshinaga Y."/>
            <person name="Zane M."/>
            <person name="Rokhsar D."/>
            <person name="Grimwood J."/>
            <person name="Schmutz J."/>
            <person name="Juenger T."/>
        </authorList>
    </citation>
    <scope>NUCLEOTIDE SEQUENCE [LARGE SCALE GENOMIC DNA]</scope>
    <source>
        <strain evidence="3">cv. HAL2</strain>
    </source>
</reference>
<protein>
    <submittedName>
        <fullName evidence="2">Uncharacterized protein</fullName>
    </submittedName>
</protein>